<reference evidence="2" key="1">
    <citation type="journal article" date="2014" name="Front. Microbiol.">
        <title>High frequency of phylogenetically diverse reductive dehalogenase-homologous genes in deep subseafloor sedimentary metagenomes.</title>
        <authorList>
            <person name="Kawai M."/>
            <person name="Futagami T."/>
            <person name="Toyoda A."/>
            <person name="Takaki Y."/>
            <person name="Nishi S."/>
            <person name="Hori S."/>
            <person name="Arai W."/>
            <person name="Tsubouchi T."/>
            <person name="Morono Y."/>
            <person name="Uchiyama I."/>
            <person name="Ito T."/>
            <person name="Fujiyama A."/>
            <person name="Inagaki F."/>
            <person name="Takami H."/>
        </authorList>
    </citation>
    <scope>NUCLEOTIDE SEQUENCE</scope>
    <source>
        <strain evidence="2">Expedition CK06-06</strain>
    </source>
</reference>
<accession>X0XWN7</accession>
<proteinExistence type="predicted"/>
<keyword evidence="1" id="KW-0812">Transmembrane</keyword>
<feature type="non-terminal residue" evidence="2">
    <location>
        <position position="1"/>
    </location>
</feature>
<keyword evidence="1" id="KW-0472">Membrane</keyword>
<sequence length="74" mass="8021">DLSDRILFHQIHPAKLVTDVSAAVLCLYFLWQRDLSRAIVVAMVPPLIASGLVLGFADLEALKQSALGAYINAT</sequence>
<feature type="transmembrane region" description="Helical" evidence="1">
    <location>
        <begin position="38"/>
        <end position="57"/>
    </location>
</feature>
<evidence type="ECO:0000313" key="2">
    <source>
        <dbReference type="EMBL" id="GAG47789.1"/>
    </source>
</evidence>
<dbReference type="EMBL" id="BARS01057007">
    <property type="protein sequence ID" value="GAG47789.1"/>
    <property type="molecule type" value="Genomic_DNA"/>
</dbReference>
<name>X0XWN7_9ZZZZ</name>
<protein>
    <submittedName>
        <fullName evidence="2">Uncharacterized protein</fullName>
    </submittedName>
</protein>
<evidence type="ECO:0000256" key="1">
    <source>
        <dbReference type="SAM" id="Phobius"/>
    </source>
</evidence>
<comment type="caution">
    <text evidence="2">The sequence shown here is derived from an EMBL/GenBank/DDBJ whole genome shotgun (WGS) entry which is preliminary data.</text>
</comment>
<dbReference type="AlphaFoldDB" id="X0XWN7"/>
<organism evidence="2">
    <name type="scientific">marine sediment metagenome</name>
    <dbReference type="NCBI Taxonomy" id="412755"/>
    <lineage>
        <taxon>unclassified sequences</taxon>
        <taxon>metagenomes</taxon>
        <taxon>ecological metagenomes</taxon>
    </lineage>
</organism>
<keyword evidence="1" id="KW-1133">Transmembrane helix</keyword>
<feature type="transmembrane region" description="Helical" evidence="1">
    <location>
        <begin position="12"/>
        <end position="31"/>
    </location>
</feature>
<gene>
    <name evidence="2" type="ORF">S01H1_83755</name>
</gene>